<comment type="pathway">
    <text evidence="2">Protein modification; protein glycosylation.</text>
</comment>
<keyword evidence="9" id="KW-0735">Signal-anchor</keyword>
<sequence>MIRVSTGLKKSSLLSRVVSDFLEYWSRFVGSRHERQRSLRLLSMGLGGCLLVLGLLSLATFRGNPVDDRNAPLDVDRRSIRSGVQPRPLAPDEWNRSDALDEMVEISPAADALPRSGSLFCYVLTSARHHARVPAVNETWLPRCDHGQFYTNAPIEIDGQLADTIPFSTVFAGLEDKYENLFFKTIYALHYSYTHISRDFDWYFKADDDTYVVVENLREYLSHLDPNEPHFAGFRMKPSLENGYNSGGAGYVLSREAMRQFDGLLYRNTTTCPDDIYEDLGLARCLANIGIFPQDTRNSRGQQRFNGYHYNDIFGGWITNNWIFDPQIASLKAIGQDLISLHHIAPNEMRIFDRLIYIVQPAAQFREYGRKSSEETEQLRPRYVYEETNRQTKVLV</sequence>
<evidence type="ECO:0000256" key="4">
    <source>
        <dbReference type="ARBA" id="ARBA00012557"/>
    </source>
</evidence>
<dbReference type="GO" id="GO:0016263">
    <property type="term" value="F:glycoprotein-N-acetylgalactosamine 3-beta-galactosyltransferase activity"/>
    <property type="evidence" value="ECO:0007669"/>
    <property type="project" value="UniProtKB-EC"/>
</dbReference>
<comment type="similarity">
    <text evidence="3">Belongs to the glycosyltransferase 31 family. Beta3-Gal-T subfamily.</text>
</comment>
<evidence type="ECO:0000256" key="6">
    <source>
        <dbReference type="ARBA" id="ARBA00022679"/>
    </source>
</evidence>
<evidence type="ECO:0000256" key="7">
    <source>
        <dbReference type="ARBA" id="ARBA00022692"/>
    </source>
</evidence>
<keyword evidence="10 12" id="KW-1133">Transmembrane helix</keyword>
<dbReference type="PANTHER" id="PTHR23033:SF12">
    <property type="entry name" value="GLYCOPROTEIN-N-ACETYLGALACTOSAMINE 3-BETA-GALACTOSYLTRANSFERASE 1-RELATED"/>
    <property type="match status" value="1"/>
</dbReference>
<evidence type="ECO:0000313" key="14">
    <source>
        <dbReference type="EMBL" id="CAJ0579369.1"/>
    </source>
</evidence>
<evidence type="ECO:0000256" key="12">
    <source>
        <dbReference type="SAM" id="Phobius"/>
    </source>
</evidence>
<dbReference type="PANTHER" id="PTHR23033">
    <property type="entry name" value="BETA1,3-GALACTOSYLTRANSFERASE"/>
    <property type="match status" value="1"/>
</dbReference>
<keyword evidence="8" id="KW-0547">Nucleotide-binding</keyword>
<evidence type="ECO:0000256" key="10">
    <source>
        <dbReference type="ARBA" id="ARBA00022989"/>
    </source>
</evidence>
<dbReference type="Gene3D" id="3.90.550.50">
    <property type="match status" value="1"/>
</dbReference>
<evidence type="ECO:0000259" key="13">
    <source>
        <dbReference type="Pfam" id="PF02434"/>
    </source>
</evidence>
<keyword evidence="15" id="KW-1185">Reference proteome</keyword>
<feature type="non-terminal residue" evidence="14">
    <location>
        <position position="396"/>
    </location>
</feature>
<evidence type="ECO:0000256" key="2">
    <source>
        <dbReference type="ARBA" id="ARBA00004922"/>
    </source>
</evidence>
<keyword evidence="6" id="KW-0808">Transferase</keyword>
<keyword evidence="11 12" id="KW-0472">Membrane</keyword>
<accession>A0AA36D3T5</accession>
<feature type="domain" description="Fringe-like glycosyltransferase" evidence="13">
    <location>
        <begin position="119"/>
        <end position="275"/>
    </location>
</feature>
<evidence type="ECO:0000256" key="8">
    <source>
        <dbReference type="ARBA" id="ARBA00022741"/>
    </source>
</evidence>
<dbReference type="AlphaFoldDB" id="A0AA36D3T5"/>
<dbReference type="GO" id="GO:0016020">
    <property type="term" value="C:membrane"/>
    <property type="evidence" value="ECO:0007669"/>
    <property type="project" value="UniProtKB-SubCell"/>
</dbReference>
<evidence type="ECO:0000256" key="9">
    <source>
        <dbReference type="ARBA" id="ARBA00022968"/>
    </source>
</evidence>
<organism evidence="14 15">
    <name type="scientific">Mesorhabditis spiculigera</name>
    <dbReference type="NCBI Taxonomy" id="96644"/>
    <lineage>
        <taxon>Eukaryota</taxon>
        <taxon>Metazoa</taxon>
        <taxon>Ecdysozoa</taxon>
        <taxon>Nematoda</taxon>
        <taxon>Chromadorea</taxon>
        <taxon>Rhabditida</taxon>
        <taxon>Rhabditina</taxon>
        <taxon>Rhabditomorpha</taxon>
        <taxon>Rhabditoidea</taxon>
        <taxon>Rhabditidae</taxon>
        <taxon>Mesorhabditinae</taxon>
        <taxon>Mesorhabditis</taxon>
    </lineage>
</organism>
<feature type="transmembrane region" description="Helical" evidence="12">
    <location>
        <begin position="41"/>
        <end position="61"/>
    </location>
</feature>
<dbReference type="EMBL" id="CATQJA010002656">
    <property type="protein sequence ID" value="CAJ0579369.1"/>
    <property type="molecule type" value="Genomic_DNA"/>
</dbReference>
<comment type="caution">
    <text evidence="14">The sequence shown here is derived from an EMBL/GenBank/DDBJ whole genome shotgun (WGS) entry which is preliminary data.</text>
</comment>
<dbReference type="Pfam" id="PF02434">
    <property type="entry name" value="Fringe"/>
    <property type="match status" value="1"/>
</dbReference>
<evidence type="ECO:0000313" key="15">
    <source>
        <dbReference type="Proteomes" id="UP001177023"/>
    </source>
</evidence>
<evidence type="ECO:0000256" key="11">
    <source>
        <dbReference type="ARBA" id="ARBA00023136"/>
    </source>
</evidence>
<keyword evidence="5" id="KW-0328">Glycosyltransferase</keyword>
<name>A0AA36D3T5_9BILA</name>
<dbReference type="InterPro" id="IPR003378">
    <property type="entry name" value="Fringe-like_glycosylTrfase"/>
</dbReference>
<dbReference type="InterPro" id="IPR026050">
    <property type="entry name" value="C1GALT1/C1GALT1_chp1"/>
</dbReference>
<evidence type="ECO:0000256" key="5">
    <source>
        <dbReference type="ARBA" id="ARBA00022676"/>
    </source>
</evidence>
<keyword evidence="7 12" id="KW-0812">Transmembrane</keyword>
<dbReference type="Proteomes" id="UP001177023">
    <property type="component" value="Unassembled WGS sequence"/>
</dbReference>
<evidence type="ECO:0000256" key="1">
    <source>
        <dbReference type="ARBA" id="ARBA00004606"/>
    </source>
</evidence>
<dbReference type="EC" id="2.4.1.122" evidence="4"/>
<proteinExistence type="inferred from homology"/>
<reference evidence="14" key="1">
    <citation type="submission" date="2023-06" db="EMBL/GenBank/DDBJ databases">
        <authorList>
            <person name="Delattre M."/>
        </authorList>
    </citation>
    <scope>NUCLEOTIDE SEQUENCE</scope>
    <source>
        <strain evidence="14">AF72</strain>
    </source>
</reference>
<gene>
    <name evidence="14" type="ORF">MSPICULIGERA_LOCUS17589</name>
</gene>
<dbReference type="GO" id="GO:0000166">
    <property type="term" value="F:nucleotide binding"/>
    <property type="evidence" value="ECO:0007669"/>
    <property type="project" value="UniProtKB-KW"/>
</dbReference>
<evidence type="ECO:0000256" key="3">
    <source>
        <dbReference type="ARBA" id="ARBA00006462"/>
    </source>
</evidence>
<comment type="subcellular location">
    <subcellularLocation>
        <location evidence="1">Membrane</location>
        <topology evidence="1">Single-pass type II membrane protein</topology>
    </subcellularLocation>
</comment>
<protein>
    <recommendedName>
        <fullName evidence="4">N-acetylgalactosaminide beta-1,3-galactosyltransferase</fullName>
        <ecNumber evidence="4">2.4.1.122</ecNumber>
    </recommendedName>
</protein>